<dbReference type="Proteomes" id="UP001348641">
    <property type="component" value="Unassembled WGS sequence"/>
</dbReference>
<keyword evidence="5 7" id="KW-0472">Membrane</keyword>
<evidence type="ECO:0000256" key="6">
    <source>
        <dbReference type="ARBA" id="ARBA00038076"/>
    </source>
</evidence>
<evidence type="ECO:0000313" key="9">
    <source>
        <dbReference type="EMBL" id="MEE2053888.1"/>
    </source>
</evidence>
<feature type="domain" description="ABC3 transporter permease C-terminal" evidence="8">
    <location>
        <begin position="268"/>
        <end position="389"/>
    </location>
</feature>
<reference evidence="9 10" key="1">
    <citation type="submission" date="2023-07" db="EMBL/GenBank/DDBJ databases">
        <authorList>
            <person name="Girao M."/>
            <person name="Carvalho M.F."/>
        </authorList>
    </citation>
    <scope>NUCLEOTIDE SEQUENCE [LARGE SCALE GENOMIC DNA]</scope>
    <source>
        <strain evidence="9 10">66/93</strain>
    </source>
</reference>
<evidence type="ECO:0000256" key="5">
    <source>
        <dbReference type="ARBA" id="ARBA00023136"/>
    </source>
</evidence>
<dbReference type="InterPro" id="IPR050250">
    <property type="entry name" value="Macrolide_Exporter_MacB"/>
</dbReference>
<feature type="transmembrane region" description="Helical" evidence="7">
    <location>
        <begin position="819"/>
        <end position="841"/>
    </location>
</feature>
<protein>
    <submittedName>
        <fullName evidence="9">ABC transporter permease</fullName>
    </submittedName>
</protein>
<name>A0ABU7KX53_9ACTN</name>
<evidence type="ECO:0000259" key="8">
    <source>
        <dbReference type="Pfam" id="PF02687"/>
    </source>
</evidence>
<keyword evidence="3 7" id="KW-0812">Transmembrane</keyword>
<feature type="transmembrane region" description="Helical" evidence="7">
    <location>
        <begin position="317"/>
        <end position="340"/>
    </location>
</feature>
<keyword evidence="2" id="KW-1003">Cell membrane</keyword>
<feature type="transmembrane region" description="Helical" evidence="7">
    <location>
        <begin position="407"/>
        <end position="429"/>
    </location>
</feature>
<dbReference type="PANTHER" id="PTHR30572:SF4">
    <property type="entry name" value="ABC TRANSPORTER PERMEASE YTRF"/>
    <property type="match status" value="1"/>
</dbReference>
<sequence length="849" mass="87328">MHATPAWLGWRSVRHRPGTVLGAALVLTIAATLVSAFAFIYYSADRQVPTVERYAGAPVVVASDYPLGGVPTALADEIEQLPEVAGTVAEVNFPAAVLTPQDEALLVPGTQNSFGHGWGSAPLTPFAIAEGLPPQEATDVVLDRTLAETADIQVGDQVRVLALGKISEYRVSGIAAPAEGASWRYQSALFFEDRHAWELWELAPDRAGAIGVLPAEGVAPQAARDAVGELLLDTAGGPYRALTGAERGEAEQNISAEADRAAASSIFMLLVWTAVVSTGVVAGAIGLAVRGRGREIAVLRAVGAAPRQVRLMVAGEALVLSLVALALGLPLGALIAEGLATGGLSLGGGFSPAYRVHVTLPAILVAAVFVLVSAQVSGAIAARYALRIRPSEALAESTTEGRELGRGRIVVGVVALVGSLAGAFALALLSLEGTAGDLASTATVLLSVAGAGLLAPWLLRATTRLMRRATGGLRRRRHGLAVANVAFYHRRFASVAGSLLLGLTLAGAAGSLQLYNNWLAGDRGVEAFSSDLMVVAAPRDGFGGTSLAAVSGLPGVAAAASSADLPVEVGTASSDPEQVTATVITGDADAAVDLGVVEGDFAPADPRAAMVSTYFAQANGLGLGDTVTLHGPDPGRPQELSVSGTYEGGFLGRQVTLGPAAAETVGIGPLWTAALYLTLEDPDRESAVRDRLEEVFPAQSSSGPFQIHDRDSIRDHSIQMWAQQNAFGSNAVILIAVFLALGAANSISVAQFDRKREFSSMRFLGITWPQTSATVASEVVLTVGAILAMAAVVTIWIATLLGLGYGGDTLAVIPHLLPYGPFFALGALALGFSTMGALGAVRSVRRSGE</sequence>
<dbReference type="Pfam" id="PF02687">
    <property type="entry name" value="FtsX"/>
    <property type="match status" value="1"/>
</dbReference>
<feature type="transmembrane region" description="Helical" evidence="7">
    <location>
        <begin position="773"/>
        <end position="799"/>
    </location>
</feature>
<evidence type="ECO:0000256" key="4">
    <source>
        <dbReference type="ARBA" id="ARBA00022989"/>
    </source>
</evidence>
<evidence type="ECO:0000256" key="7">
    <source>
        <dbReference type="SAM" id="Phobius"/>
    </source>
</evidence>
<feature type="transmembrane region" description="Helical" evidence="7">
    <location>
        <begin position="20"/>
        <end position="42"/>
    </location>
</feature>
<evidence type="ECO:0000256" key="3">
    <source>
        <dbReference type="ARBA" id="ARBA00022692"/>
    </source>
</evidence>
<comment type="similarity">
    <text evidence="6">Belongs to the ABC-4 integral membrane protein family.</text>
</comment>
<dbReference type="InterPro" id="IPR003838">
    <property type="entry name" value="ABC3_permease_C"/>
</dbReference>
<keyword evidence="4 7" id="KW-1133">Transmembrane helix</keyword>
<dbReference type="EMBL" id="JAUUCC010000086">
    <property type="protein sequence ID" value="MEE2053888.1"/>
    <property type="molecule type" value="Genomic_DNA"/>
</dbReference>
<evidence type="ECO:0000256" key="2">
    <source>
        <dbReference type="ARBA" id="ARBA00022475"/>
    </source>
</evidence>
<comment type="subcellular location">
    <subcellularLocation>
        <location evidence="1">Cell membrane</location>
        <topology evidence="1">Multi-pass membrane protein</topology>
    </subcellularLocation>
</comment>
<accession>A0ABU7KX53</accession>
<organism evidence="9 10">
    <name type="scientific">Nocardiopsis tropica</name>
    <dbReference type="NCBI Taxonomy" id="109330"/>
    <lineage>
        <taxon>Bacteria</taxon>
        <taxon>Bacillati</taxon>
        <taxon>Actinomycetota</taxon>
        <taxon>Actinomycetes</taxon>
        <taxon>Streptosporangiales</taxon>
        <taxon>Nocardiopsidaceae</taxon>
        <taxon>Nocardiopsis</taxon>
    </lineage>
</organism>
<dbReference type="PANTHER" id="PTHR30572">
    <property type="entry name" value="MEMBRANE COMPONENT OF TRANSPORTER-RELATED"/>
    <property type="match status" value="1"/>
</dbReference>
<evidence type="ECO:0000256" key="1">
    <source>
        <dbReference type="ARBA" id="ARBA00004651"/>
    </source>
</evidence>
<comment type="caution">
    <text evidence="9">The sequence shown here is derived from an EMBL/GenBank/DDBJ whole genome shotgun (WGS) entry which is preliminary data.</text>
</comment>
<evidence type="ECO:0000313" key="10">
    <source>
        <dbReference type="Proteomes" id="UP001348641"/>
    </source>
</evidence>
<gene>
    <name evidence="9" type="ORF">Q8A49_25640</name>
</gene>
<feature type="transmembrane region" description="Helical" evidence="7">
    <location>
        <begin position="360"/>
        <end position="386"/>
    </location>
</feature>
<dbReference type="RefSeq" id="WP_330160799.1">
    <property type="nucleotide sequence ID" value="NZ_BAAAJA010000044.1"/>
</dbReference>
<feature type="transmembrane region" description="Helical" evidence="7">
    <location>
        <begin position="441"/>
        <end position="459"/>
    </location>
</feature>
<feature type="transmembrane region" description="Helical" evidence="7">
    <location>
        <begin position="266"/>
        <end position="289"/>
    </location>
</feature>
<proteinExistence type="inferred from homology"/>
<feature type="transmembrane region" description="Helical" evidence="7">
    <location>
        <begin position="731"/>
        <end position="752"/>
    </location>
</feature>
<feature type="transmembrane region" description="Helical" evidence="7">
    <location>
        <begin position="492"/>
        <end position="515"/>
    </location>
</feature>